<dbReference type="EMBL" id="CAJPDS010000027">
    <property type="protein sequence ID" value="CAF9921047.1"/>
    <property type="molecule type" value="Genomic_DNA"/>
</dbReference>
<evidence type="ECO:0000256" key="1">
    <source>
        <dbReference type="SAM" id="MobiDB-lite"/>
    </source>
</evidence>
<feature type="region of interest" description="Disordered" evidence="1">
    <location>
        <begin position="431"/>
        <end position="459"/>
    </location>
</feature>
<dbReference type="OrthoDB" id="5348779at2759"/>
<reference evidence="2" key="1">
    <citation type="submission" date="2021-03" db="EMBL/GenBank/DDBJ databases">
        <authorList>
            <person name="Tagirdzhanova G."/>
        </authorList>
    </citation>
    <scope>NUCLEOTIDE SEQUENCE</scope>
</reference>
<comment type="caution">
    <text evidence="2">The sequence shown here is derived from an EMBL/GenBank/DDBJ whole genome shotgun (WGS) entry which is preliminary data.</text>
</comment>
<feature type="compositionally biased region" description="Basic residues" evidence="1">
    <location>
        <begin position="1"/>
        <end position="15"/>
    </location>
</feature>
<name>A0A8H3FE80_9LECA</name>
<proteinExistence type="predicted"/>
<feature type="region of interest" description="Disordered" evidence="1">
    <location>
        <begin position="1"/>
        <end position="30"/>
    </location>
</feature>
<evidence type="ECO:0000313" key="2">
    <source>
        <dbReference type="EMBL" id="CAF9921047.1"/>
    </source>
</evidence>
<dbReference type="AlphaFoldDB" id="A0A8H3FE80"/>
<dbReference type="Proteomes" id="UP000664521">
    <property type="component" value="Unassembled WGS sequence"/>
</dbReference>
<feature type="compositionally biased region" description="Polar residues" evidence="1">
    <location>
        <begin position="242"/>
        <end position="253"/>
    </location>
</feature>
<protein>
    <submittedName>
        <fullName evidence="2">Uncharacterized protein</fullName>
    </submittedName>
</protein>
<feature type="compositionally biased region" description="Polar residues" evidence="1">
    <location>
        <begin position="431"/>
        <end position="442"/>
    </location>
</feature>
<accession>A0A8H3FE80</accession>
<feature type="region of interest" description="Disordered" evidence="1">
    <location>
        <begin position="583"/>
        <end position="679"/>
    </location>
</feature>
<organism evidence="2 3">
    <name type="scientific">Heterodermia speciosa</name>
    <dbReference type="NCBI Taxonomy" id="116794"/>
    <lineage>
        <taxon>Eukaryota</taxon>
        <taxon>Fungi</taxon>
        <taxon>Dikarya</taxon>
        <taxon>Ascomycota</taxon>
        <taxon>Pezizomycotina</taxon>
        <taxon>Lecanoromycetes</taxon>
        <taxon>OSLEUM clade</taxon>
        <taxon>Lecanoromycetidae</taxon>
        <taxon>Caliciales</taxon>
        <taxon>Physciaceae</taxon>
        <taxon>Heterodermia</taxon>
    </lineage>
</organism>
<feature type="compositionally biased region" description="Polar residues" evidence="1">
    <location>
        <begin position="609"/>
        <end position="623"/>
    </location>
</feature>
<evidence type="ECO:0000313" key="3">
    <source>
        <dbReference type="Proteomes" id="UP000664521"/>
    </source>
</evidence>
<feature type="compositionally biased region" description="Low complexity" evidence="1">
    <location>
        <begin position="592"/>
        <end position="601"/>
    </location>
</feature>
<sequence>MARTAKKREPVKKRGPVQERKAAQKRGPLQKRVVAQKRETVKMRETAEMNKRAKEYEDSFIYREATGQLTMPWDPQHYVIPREIGGSPTDVTSFMPGQQWSEEDLPNMLYVLKPPPGWIQYRKKSRSVGIKRDEAGNPIMERWPLPGEPRRPLRNFPALPDQIGTMDHPLFFLAWRKLEPAATWRDFLVRMEDVKGKPGDGNPLSMRINRLLELFVLPYTWHGTKDFVRPTADQLRREASLSAQARANNTTRGKTPGLIDPSKGEEGGRIPYPEIPGNCEGRGAEWPNRWTLKLREMAASAKNDSSTEPSISEVDESGDEPCPELEVDYIAKFQEQYPNGRDFDNESTISDPPYPGAEPDVAFPDHEESFGLEGFVNPSKLSDHTSYAYPRYCATQKYGETNNSESFGGHSYVYDQPHPTTQTDHLHQETNQFEGSDGQSHASSDRMFPDQDFQSFGSQSTAPIAGFETQPFGPNTSLHQFGDQVASPVIGYGAQPLDPSTSFRSFEDYSTAPVVGLEAQPFPSNASFKPVDNHPEVVFHEFVNSHVYEAQSGLQHFQSTGSFQTFENQPATIFDEFVHADSYETESDLESSDSQSTSSLEGDNHPQDNESQSGSNTSDNQGFPTPDTAVAETPMDLDFIDDRDSEDDESDLEEPVYQQESSRYSPDVSMYDHHNGPYY</sequence>
<keyword evidence="3" id="KW-1185">Reference proteome</keyword>
<feature type="region of interest" description="Disordered" evidence="1">
    <location>
        <begin position="242"/>
        <end position="280"/>
    </location>
</feature>
<feature type="compositionally biased region" description="Basic and acidic residues" evidence="1">
    <location>
        <begin position="670"/>
        <end position="679"/>
    </location>
</feature>
<gene>
    <name evidence="2" type="ORF">HETSPECPRED_004417</name>
</gene>
<feature type="compositionally biased region" description="Acidic residues" evidence="1">
    <location>
        <begin position="638"/>
        <end position="654"/>
    </location>
</feature>
<feature type="region of interest" description="Disordered" evidence="1">
    <location>
        <begin position="299"/>
        <end position="321"/>
    </location>
</feature>